<dbReference type="Proteomes" id="UP001165080">
    <property type="component" value="Unassembled WGS sequence"/>
</dbReference>
<protein>
    <recommendedName>
        <fullName evidence="4">BACK domain-containing protein</fullName>
    </recommendedName>
</protein>
<gene>
    <name evidence="2" type="primary">PLEST003678</name>
    <name evidence="2" type="ORF">PLESTB_000659500</name>
</gene>
<accession>A0A9W6F1B2</accession>
<reference evidence="2 3" key="1">
    <citation type="journal article" date="2023" name="Commun. Biol.">
        <title>Reorganization of the ancestral sex-determining regions during the evolution of trioecy in Pleodorina starrii.</title>
        <authorList>
            <person name="Takahashi K."/>
            <person name="Suzuki S."/>
            <person name="Kawai-Toyooka H."/>
            <person name="Yamamoto K."/>
            <person name="Hamaji T."/>
            <person name="Ootsuki R."/>
            <person name="Yamaguchi H."/>
            <person name="Kawachi M."/>
            <person name="Higashiyama T."/>
            <person name="Nozaki H."/>
        </authorList>
    </citation>
    <scope>NUCLEOTIDE SEQUENCE [LARGE SCALE GENOMIC DNA]</scope>
    <source>
        <strain evidence="2 3">NIES-4479</strain>
    </source>
</reference>
<comment type="caution">
    <text evidence="2">The sequence shown here is derived from an EMBL/GenBank/DDBJ whole genome shotgun (WGS) entry which is preliminary data.</text>
</comment>
<name>A0A9W6F1B2_9CHLO</name>
<evidence type="ECO:0008006" key="4">
    <source>
        <dbReference type="Google" id="ProtNLM"/>
    </source>
</evidence>
<feature type="compositionally biased region" description="Low complexity" evidence="1">
    <location>
        <begin position="465"/>
        <end position="484"/>
    </location>
</feature>
<proteinExistence type="predicted"/>
<dbReference type="OrthoDB" id="538655at2759"/>
<dbReference type="AlphaFoldDB" id="A0A9W6F1B2"/>
<dbReference type="EMBL" id="BRXU01000006">
    <property type="protein sequence ID" value="GLC52707.1"/>
    <property type="molecule type" value="Genomic_DNA"/>
</dbReference>
<keyword evidence="3" id="KW-1185">Reference proteome</keyword>
<sequence>MISRPLLLQPQQTFWASQFLRICWSSAAARPGSARKQSDGRRAQQGAEELPYALSTLRFMYTDSLDVSSMDALLRVRRLATYLQIEGCTEACDATMAGLASSSSAAAGPDNNNNNPKPLAGILDLYMRRGLLPEDPEGENAALKLLNVCRQQLVQHSGSVPAEGPLVEGGPCLGELLAWAFRDAQTLLSDPETRRQMEALPLAAMEALLRCDAFAADNEASVLLVVACWLAAFGKTSSDTADARSRLCKLVRLSQLSSTFLHVVLPCLTWFPITPEEYRFLCDYATAPPAQRTRMIRMAAGLYDCGLAWYATTPRPCLPQQAVRLYEWSIQEKDLAAALSKDAAAQMVRVDGRFANGAERVVSYGLEWYPYLQYGKGKDAAGVFLACVWPAALGVQQPEKVVAVVQPGPVVFRVDKGCASELRRGAEVAWKMTFAPEVYVRVGWEWGEAEALPLQAVAAPPATAGEGSAQKAAAEQQQGGAAAGPSPLSPWAPYLLDGCIRGSLLWTW</sequence>
<evidence type="ECO:0000256" key="1">
    <source>
        <dbReference type="SAM" id="MobiDB-lite"/>
    </source>
</evidence>
<evidence type="ECO:0000313" key="2">
    <source>
        <dbReference type="EMBL" id="GLC52707.1"/>
    </source>
</evidence>
<evidence type="ECO:0000313" key="3">
    <source>
        <dbReference type="Proteomes" id="UP001165080"/>
    </source>
</evidence>
<organism evidence="2 3">
    <name type="scientific">Pleodorina starrii</name>
    <dbReference type="NCBI Taxonomy" id="330485"/>
    <lineage>
        <taxon>Eukaryota</taxon>
        <taxon>Viridiplantae</taxon>
        <taxon>Chlorophyta</taxon>
        <taxon>core chlorophytes</taxon>
        <taxon>Chlorophyceae</taxon>
        <taxon>CS clade</taxon>
        <taxon>Chlamydomonadales</taxon>
        <taxon>Volvocaceae</taxon>
        <taxon>Pleodorina</taxon>
    </lineage>
</organism>
<dbReference type="InterPro" id="IPR011333">
    <property type="entry name" value="SKP1/BTB/POZ_sf"/>
</dbReference>
<feature type="region of interest" description="Disordered" evidence="1">
    <location>
        <begin position="465"/>
        <end position="485"/>
    </location>
</feature>
<dbReference type="Gene3D" id="3.30.710.10">
    <property type="entry name" value="Potassium Channel Kv1.1, Chain A"/>
    <property type="match status" value="1"/>
</dbReference>